<dbReference type="CDD" id="cd04301">
    <property type="entry name" value="NAT_SF"/>
    <property type="match status" value="1"/>
</dbReference>
<reference evidence="2 3" key="1">
    <citation type="submission" date="2018-02" db="EMBL/GenBank/DDBJ databases">
        <title>FDA/CDC Antimicrobial Resistant Isolate Bank Genome Sequencing.</title>
        <authorList>
            <person name="Benahmed F.H."/>
            <person name="Lutgring J.D."/>
            <person name="Yoo B."/>
            <person name="Machado M."/>
            <person name="Brown A."/>
            <person name="McAllister G."/>
            <person name="Perry A."/>
            <person name="Halpin A.L."/>
            <person name="Vavikolanu K."/>
            <person name="Ott S."/>
            <person name="Zhao X."/>
            <person name="Tallon L.J."/>
            <person name="Sadzewicz L."/>
            <person name="Aluvathingal J."/>
            <person name="Nadendla S."/>
            <person name="Voskania-kordi A."/>
            <person name="Simonyan V."/>
            <person name="Patel J."/>
            <person name="Shawar R.M."/>
        </authorList>
    </citation>
    <scope>NUCLEOTIDE SEQUENCE [LARGE SCALE GENOMIC DNA]</scope>
    <source>
        <strain evidence="2 3">AR_0356</strain>
    </source>
</reference>
<dbReference type="PANTHER" id="PTHR43617">
    <property type="entry name" value="L-AMINO ACID N-ACETYLTRANSFERASE"/>
    <property type="match status" value="1"/>
</dbReference>
<dbReference type="AlphaFoldDB" id="A0A2R3IMP7"/>
<dbReference type="Gene3D" id="3.40.630.30">
    <property type="match status" value="1"/>
</dbReference>
<dbReference type="GO" id="GO:0016747">
    <property type="term" value="F:acyltransferase activity, transferring groups other than amino-acyl groups"/>
    <property type="evidence" value="ECO:0007669"/>
    <property type="project" value="InterPro"/>
</dbReference>
<evidence type="ECO:0000313" key="2">
    <source>
        <dbReference type="EMBL" id="AVK03163.1"/>
    </source>
</evidence>
<gene>
    <name evidence="2" type="ORF">CSB93_6158</name>
</gene>
<accession>A0A2R3IMP7</accession>
<organism evidence="2 3">
    <name type="scientific">Pseudomonas paraeruginosa</name>
    <dbReference type="NCBI Taxonomy" id="2994495"/>
    <lineage>
        <taxon>Bacteria</taxon>
        <taxon>Pseudomonadati</taxon>
        <taxon>Pseudomonadota</taxon>
        <taxon>Gammaproteobacteria</taxon>
        <taxon>Pseudomonadales</taxon>
        <taxon>Pseudomonadaceae</taxon>
        <taxon>Pseudomonas</taxon>
    </lineage>
</organism>
<keyword evidence="3" id="KW-1185">Reference proteome</keyword>
<dbReference type="InterPro" id="IPR050276">
    <property type="entry name" value="MshD_Acetyltransferase"/>
</dbReference>
<evidence type="ECO:0000313" key="3">
    <source>
        <dbReference type="Proteomes" id="UP000238390"/>
    </source>
</evidence>
<protein>
    <submittedName>
        <fullName evidence="2">Acetyltransferase family protein</fullName>
    </submittedName>
</protein>
<dbReference type="PROSITE" id="PS51186">
    <property type="entry name" value="GNAT"/>
    <property type="match status" value="1"/>
</dbReference>
<dbReference type="EMBL" id="CP027169">
    <property type="protein sequence ID" value="AVK03163.1"/>
    <property type="molecule type" value="Genomic_DNA"/>
</dbReference>
<dbReference type="RefSeq" id="WP_058145722.1">
    <property type="nucleotide sequence ID" value="NZ_CP027169.1"/>
</dbReference>
<dbReference type="Pfam" id="PF13527">
    <property type="entry name" value="Acetyltransf_9"/>
    <property type="match status" value="1"/>
</dbReference>
<feature type="domain" description="N-acetyltransferase" evidence="1">
    <location>
        <begin position="3"/>
        <end position="150"/>
    </location>
</feature>
<evidence type="ECO:0000259" key="1">
    <source>
        <dbReference type="PROSITE" id="PS51186"/>
    </source>
</evidence>
<name>A0A2R3IMP7_9PSED</name>
<dbReference type="InterPro" id="IPR016181">
    <property type="entry name" value="Acyl_CoA_acyltransferase"/>
</dbReference>
<dbReference type="PANTHER" id="PTHR43617:SF2">
    <property type="entry name" value="UPF0039 PROTEIN SLL0451"/>
    <property type="match status" value="1"/>
</dbReference>
<proteinExistence type="predicted"/>
<sequence length="168" mass="17637">MNISIRAETTADIDAIARLTEAAFRRAVHASHTEQFIVAALRRAGSLTLSLVAEGNGELFGHVAASPVTIDGAPGGWYGLAPVSVEPEWQGRGIGSRLIRQLLAELRSLGAEGCVVLGEPAYYSRFGFRAESGLVLPGIPAAFFQAQSFAGAAARGTVAFHPAFDATR</sequence>
<dbReference type="InterPro" id="IPR000182">
    <property type="entry name" value="GNAT_dom"/>
</dbReference>
<dbReference type="Proteomes" id="UP000238390">
    <property type="component" value="Chromosome"/>
</dbReference>
<dbReference type="SUPFAM" id="SSF55729">
    <property type="entry name" value="Acyl-CoA N-acyltransferases (Nat)"/>
    <property type="match status" value="1"/>
</dbReference>